<name>A0A450T166_9GAMM</name>
<evidence type="ECO:0000313" key="3">
    <source>
        <dbReference type="EMBL" id="VFJ60217.1"/>
    </source>
</evidence>
<evidence type="ECO:0000256" key="1">
    <source>
        <dbReference type="SAM" id="SignalP"/>
    </source>
</evidence>
<dbReference type="GO" id="GO:0016020">
    <property type="term" value="C:membrane"/>
    <property type="evidence" value="ECO:0007669"/>
    <property type="project" value="InterPro"/>
</dbReference>
<accession>A0A450T166</accession>
<dbReference type="PROSITE" id="PS50990">
    <property type="entry name" value="PEPTIDASE_C39"/>
    <property type="match status" value="1"/>
</dbReference>
<sequence>MSIPKIPFFLVCVAILLSVAPAGANDTGEQAVIIPEPNPMDRNSHRKISTWHDLRWQRTIPQTLETSCSAGAIATLLHFHFDDPTGEKEVLTWIGDYRQSRFPGEEQRRGVSMAEMRVFLESRGYAATGFAVKSGAKVRSLPKISAPVILHLERWEQGHFVLLESVREGWARIADPAQGNRRVPVAELADRWSGKFLTVKRR</sequence>
<organism evidence="3">
    <name type="scientific">Candidatus Kentrum sp. DK</name>
    <dbReference type="NCBI Taxonomy" id="2126562"/>
    <lineage>
        <taxon>Bacteria</taxon>
        <taxon>Pseudomonadati</taxon>
        <taxon>Pseudomonadota</taxon>
        <taxon>Gammaproteobacteria</taxon>
        <taxon>Candidatus Kentrum</taxon>
    </lineage>
</organism>
<dbReference type="Pfam" id="PF03412">
    <property type="entry name" value="Peptidase_C39"/>
    <property type="match status" value="1"/>
</dbReference>
<keyword evidence="1" id="KW-0732">Signal</keyword>
<dbReference type="GO" id="GO:0006508">
    <property type="term" value="P:proteolysis"/>
    <property type="evidence" value="ECO:0007669"/>
    <property type="project" value="InterPro"/>
</dbReference>
<evidence type="ECO:0000313" key="4">
    <source>
        <dbReference type="EMBL" id="VFJ61350.1"/>
    </source>
</evidence>
<feature type="chain" id="PRO_5033822906" evidence="1">
    <location>
        <begin position="25"/>
        <end position="202"/>
    </location>
</feature>
<dbReference type="EMBL" id="CAADEY010000079">
    <property type="protein sequence ID" value="VFJ60217.1"/>
    <property type="molecule type" value="Genomic_DNA"/>
</dbReference>
<dbReference type="InterPro" id="IPR005074">
    <property type="entry name" value="Peptidase_C39"/>
</dbReference>
<proteinExistence type="predicted"/>
<dbReference type="EMBL" id="CAADEX010000100">
    <property type="protein sequence ID" value="VFJ61350.1"/>
    <property type="molecule type" value="Genomic_DNA"/>
</dbReference>
<dbReference type="GO" id="GO:0008233">
    <property type="term" value="F:peptidase activity"/>
    <property type="evidence" value="ECO:0007669"/>
    <property type="project" value="InterPro"/>
</dbReference>
<gene>
    <name evidence="4" type="ORF">BECKDK2373B_GA0170837_110012</name>
    <name evidence="3" type="ORF">BECKDK2373C_GA0170839_10797</name>
</gene>
<evidence type="ECO:0000259" key="2">
    <source>
        <dbReference type="PROSITE" id="PS50990"/>
    </source>
</evidence>
<feature type="domain" description="Peptidase C39" evidence="2">
    <location>
        <begin position="62"/>
        <end position="199"/>
    </location>
</feature>
<feature type="signal peptide" evidence="1">
    <location>
        <begin position="1"/>
        <end position="24"/>
    </location>
</feature>
<reference evidence="3" key="1">
    <citation type="submission" date="2019-02" db="EMBL/GenBank/DDBJ databases">
        <authorList>
            <person name="Gruber-Vodicka R. H."/>
            <person name="Seah K. B. B."/>
        </authorList>
    </citation>
    <scope>NUCLEOTIDE SEQUENCE</scope>
    <source>
        <strain evidence="3">BECK_DK161</strain>
        <strain evidence="4">BECK_DK47</strain>
    </source>
</reference>
<dbReference type="Gene3D" id="3.90.70.10">
    <property type="entry name" value="Cysteine proteinases"/>
    <property type="match status" value="1"/>
</dbReference>
<dbReference type="AlphaFoldDB" id="A0A450T166"/>
<dbReference type="GO" id="GO:0005524">
    <property type="term" value="F:ATP binding"/>
    <property type="evidence" value="ECO:0007669"/>
    <property type="project" value="InterPro"/>
</dbReference>
<protein>
    <submittedName>
        <fullName evidence="3">Peptidase C39 family protein</fullName>
    </submittedName>
</protein>